<name>A0AAE1BAH1_9GAST</name>
<dbReference type="EMBL" id="JAWDGP010000228">
    <property type="protein sequence ID" value="KAK3802552.1"/>
    <property type="molecule type" value="Genomic_DNA"/>
</dbReference>
<reference evidence="2" key="1">
    <citation type="journal article" date="2023" name="G3 (Bethesda)">
        <title>A reference genome for the long-term kleptoplast-retaining sea slug Elysia crispata morphotype clarki.</title>
        <authorList>
            <person name="Eastman K.E."/>
            <person name="Pendleton A.L."/>
            <person name="Shaikh M.A."/>
            <person name="Suttiyut T."/>
            <person name="Ogas R."/>
            <person name="Tomko P."/>
            <person name="Gavelis G."/>
            <person name="Widhalm J.R."/>
            <person name="Wisecaver J.H."/>
        </authorList>
    </citation>
    <scope>NUCLEOTIDE SEQUENCE</scope>
    <source>
        <strain evidence="2">ECLA1</strain>
    </source>
</reference>
<dbReference type="AlphaFoldDB" id="A0AAE1BAH1"/>
<feature type="compositionally biased region" description="Basic and acidic residues" evidence="1">
    <location>
        <begin position="56"/>
        <end position="65"/>
    </location>
</feature>
<evidence type="ECO:0000313" key="3">
    <source>
        <dbReference type="Proteomes" id="UP001283361"/>
    </source>
</evidence>
<feature type="region of interest" description="Disordered" evidence="1">
    <location>
        <begin position="51"/>
        <end position="75"/>
    </location>
</feature>
<accession>A0AAE1BAH1</accession>
<evidence type="ECO:0000256" key="1">
    <source>
        <dbReference type="SAM" id="MobiDB-lite"/>
    </source>
</evidence>
<evidence type="ECO:0000313" key="2">
    <source>
        <dbReference type="EMBL" id="KAK3802552.1"/>
    </source>
</evidence>
<keyword evidence="3" id="KW-1185">Reference proteome</keyword>
<gene>
    <name evidence="2" type="ORF">RRG08_033211</name>
</gene>
<protein>
    <submittedName>
        <fullName evidence="2">Uncharacterized protein</fullName>
    </submittedName>
</protein>
<sequence>MQLSKSLSVLYQEKSLKYGCKYSKVRNASPHSTTYEQSQAAPGHLTLALNSSQETRISRSSEGKNVETAPTCSRSPPCDADCAGVFTHKAQTVRDRCMAACSNKPSMWRSNIAQTVDRCLANKEFLYLNPDVDILRFKWPLDLDSFAVLGSVRNILAGACGILVTGDGASLVHPYCA</sequence>
<dbReference type="Proteomes" id="UP001283361">
    <property type="component" value="Unassembled WGS sequence"/>
</dbReference>
<organism evidence="2 3">
    <name type="scientific">Elysia crispata</name>
    <name type="common">lettuce slug</name>
    <dbReference type="NCBI Taxonomy" id="231223"/>
    <lineage>
        <taxon>Eukaryota</taxon>
        <taxon>Metazoa</taxon>
        <taxon>Spiralia</taxon>
        <taxon>Lophotrochozoa</taxon>
        <taxon>Mollusca</taxon>
        <taxon>Gastropoda</taxon>
        <taxon>Heterobranchia</taxon>
        <taxon>Euthyneura</taxon>
        <taxon>Panpulmonata</taxon>
        <taxon>Sacoglossa</taxon>
        <taxon>Placobranchoidea</taxon>
        <taxon>Plakobranchidae</taxon>
        <taxon>Elysia</taxon>
    </lineage>
</organism>
<proteinExistence type="predicted"/>
<comment type="caution">
    <text evidence="2">The sequence shown here is derived from an EMBL/GenBank/DDBJ whole genome shotgun (WGS) entry which is preliminary data.</text>
</comment>